<accession>A0A7K1SL78</accession>
<name>A0A7K1SL78_9BACT</name>
<feature type="domain" description="AB hydrolase-1" evidence="2">
    <location>
        <begin position="33"/>
        <end position="260"/>
    </location>
</feature>
<dbReference type="GO" id="GO:0016020">
    <property type="term" value="C:membrane"/>
    <property type="evidence" value="ECO:0007669"/>
    <property type="project" value="TreeGrafter"/>
</dbReference>
<dbReference type="RefSeq" id="WP_157589372.1">
    <property type="nucleotide sequence ID" value="NZ_WPIN01000016.1"/>
</dbReference>
<comment type="caution">
    <text evidence="3">The sequence shown here is derived from an EMBL/GenBank/DDBJ whole genome shotgun (WGS) entry which is preliminary data.</text>
</comment>
<organism evidence="3 4">
    <name type="scientific">Spirosoma arboris</name>
    <dbReference type="NCBI Taxonomy" id="2682092"/>
    <lineage>
        <taxon>Bacteria</taxon>
        <taxon>Pseudomonadati</taxon>
        <taxon>Bacteroidota</taxon>
        <taxon>Cytophagia</taxon>
        <taxon>Cytophagales</taxon>
        <taxon>Cytophagaceae</taxon>
        <taxon>Spirosoma</taxon>
    </lineage>
</organism>
<dbReference type="AlphaFoldDB" id="A0A7K1SL78"/>
<evidence type="ECO:0000313" key="3">
    <source>
        <dbReference type="EMBL" id="MVM34557.1"/>
    </source>
</evidence>
<gene>
    <name evidence="3" type="ORF">GO755_31300</name>
</gene>
<proteinExistence type="predicted"/>
<dbReference type="SUPFAM" id="SSF53474">
    <property type="entry name" value="alpha/beta-Hydrolases"/>
    <property type="match status" value="1"/>
</dbReference>
<evidence type="ECO:0000259" key="2">
    <source>
        <dbReference type="Pfam" id="PF00561"/>
    </source>
</evidence>
<dbReference type="Gene3D" id="3.40.50.1820">
    <property type="entry name" value="alpha/beta hydrolase"/>
    <property type="match status" value="1"/>
</dbReference>
<dbReference type="InterPro" id="IPR050266">
    <property type="entry name" value="AB_hydrolase_sf"/>
</dbReference>
<protein>
    <submittedName>
        <fullName evidence="3">Alpha/beta fold hydrolase</fullName>
    </submittedName>
</protein>
<dbReference type="PANTHER" id="PTHR43798:SF31">
    <property type="entry name" value="AB HYDROLASE SUPERFAMILY PROTEIN YCLE"/>
    <property type="match status" value="1"/>
</dbReference>
<keyword evidence="1 3" id="KW-0378">Hydrolase</keyword>
<sequence length="288" mass="32327">MVKNSHFAGFSSHYFVTADGVKLHYIHKGTGQPLIMIHGWSGTAKDFAMNALPLSEHFSVYILELRGHGYSDAPTYGARISRLSADVHEFVTALSIKKANFMGFSMGSSVLWDYLELFGENTVEKLIFVDEAPALLANPRDSKEEILTYAGNPMDVWDLVNSFTDNGGKGSKFGTYFTRGKFIANEAVSKQLAGIPEPPKHYAFLVPLLRDHINQDWRDVFPRITVPVLMLSGDISHATTVESNEWMKRTIKNSTWIRFSEKEYGTHFLLQNSSQKADDAIVKFLTAH</sequence>
<keyword evidence="4" id="KW-1185">Reference proteome</keyword>
<dbReference type="InterPro" id="IPR000073">
    <property type="entry name" value="AB_hydrolase_1"/>
</dbReference>
<evidence type="ECO:0000256" key="1">
    <source>
        <dbReference type="ARBA" id="ARBA00022801"/>
    </source>
</evidence>
<dbReference type="Proteomes" id="UP000436006">
    <property type="component" value="Unassembled WGS sequence"/>
</dbReference>
<dbReference type="GO" id="GO:0016787">
    <property type="term" value="F:hydrolase activity"/>
    <property type="evidence" value="ECO:0007669"/>
    <property type="project" value="UniProtKB-KW"/>
</dbReference>
<dbReference type="InterPro" id="IPR029058">
    <property type="entry name" value="AB_hydrolase_fold"/>
</dbReference>
<reference evidence="3 4" key="1">
    <citation type="submission" date="2019-12" db="EMBL/GenBank/DDBJ databases">
        <title>Spirosoma sp. HMF4905 genome sequencing and assembly.</title>
        <authorList>
            <person name="Kang H."/>
            <person name="Cha I."/>
            <person name="Kim H."/>
            <person name="Joh K."/>
        </authorList>
    </citation>
    <scope>NUCLEOTIDE SEQUENCE [LARGE SCALE GENOMIC DNA]</scope>
    <source>
        <strain evidence="3 4">HMF4905</strain>
    </source>
</reference>
<dbReference type="Pfam" id="PF00561">
    <property type="entry name" value="Abhydrolase_1"/>
    <property type="match status" value="1"/>
</dbReference>
<dbReference type="EMBL" id="WPIN01000016">
    <property type="protein sequence ID" value="MVM34557.1"/>
    <property type="molecule type" value="Genomic_DNA"/>
</dbReference>
<dbReference type="PANTHER" id="PTHR43798">
    <property type="entry name" value="MONOACYLGLYCEROL LIPASE"/>
    <property type="match status" value="1"/>
</dbReference>
<evidence type="ECO:0000313" key="4">
    <source>
        <dbReference type="Proteomes" id="UP000436006"/>
    </source>
</evidence>